<dbReference type="PANTHER" id="PTHR42711">
    <property type="entry name" value="ABC TRANSPORTER ATP-BINDING PROTEIN"/>
    <property type="match status" value="1"/>
</dbReference>
<dbReference type="InterPro" id="IPR050763">
    <property type="entry name" value="ABC_transporter_ATP-binding"/>
</dbReference>
<reference evidence="5" key="1">
    <citation type="submission" date="2020-10" db="EMBL/GenBank/DDBJ databases">
        <authorList>
            <person name="Gilroy R."/>
        </authorList>
    </citation>
    <scope>NUCLEOTIDE SEQUENCE</scope>
    <source>
        <strain evidence="5">CHK165-10780</strain>
    </source>
</reference>
<evidence type="ECO:0000256" key="3">
    <source>
        <dbReference type="ARBA" id="ARBA00022840"/>
    </source>
</evidence>
<sequence length="272" mass="30392">MKNMIEVNHIHISLGKKKVLNDLTFHVEEQEIFGFLGPSGAGKTTTIKILTGQLLAGEGDFFVDASKDEIGILSDNTGAYERLTVYRNVLFFAELANVPKKAVSDVLKKVKLWEDKDKKVKNLSKGMKQRLYLACAIVHKPKLLFLDEPTAALDPATTEEIHELLRELQKSGTTIFLTTHNMEEADELCDRVAFLNKGKIVELGKPAELKLKYAKDIVKVSFKNGKEVEVSKDAKQLMQVLKENSSLGLRAIHSEEANLAQIFLSLTGRELK</sequence>
<evidence type="ECO:0000313" key="5">
    <source>
        <dbReference type="EMBL" id="HIQ64699.1"/>
    </source>
</evidence>
<dbReference type="Gene3D" id="3.40.50.300">
    <property type="entry name" value="P-loop containing nucleotide triphosphate hydrolases"/>
    <property type="match status" value="1"/>
</dbReference>
<feature type="domain" description="ABC transporter" evidence="4">
    <location>
        <begin position="5"/>
        <end position="222"/>
    </location>
</feature>
<keyword evidence="1" id="KW-0813">Transport</keyword>
<dbReference type="EMBL" id="DVFU01000061">
    <property type="protein sequence ID" value="HIQ64699.1"/>
    <property type="molecule type" value="Genomic_DNA"/>
</dbReference>
<dbReference type="GO" id="GO:0016887">
    <property type="term" value="F:ATP hydrolysis activity"/>
    <property type="evidence" value="ECO:0007669"/>
    <property type="project" value="InterPro"/>
</dbReference>
<reference evidence="5" key="2">
    <citation type="journal article" date="2021" name="PeerJ">
        <title>Extensive microbial diversity within the chicken gut microbiome revealed by metagenomics and culture.</title>
        <authorList>
            <person name="Gilroy R."/>
            <person name="Ravi A."/>
            <person name="Getino M."/>
            <person name="Pursley I."/>
            <person name="Horton D.L."/>
            <person name="Alikhan N.F."/>
            <person name="Baker D."/>
            <person name="Gharbi K."/>
            <person name="Hall N."/>
            <person name="Watson M."/>
            <person name="Adriaenssens E.M."/>
            <person name="Foster-Nyarko E."/>
            <person name="Jarju S."/>
            <person name="Secka A."/>
            <person name="Antonio M."/>
            <person name="Oren A."/>
            <person name="Chaudhuri R.R."/>
            <person name="La Ragione R."/>
            <person name="Hildebrand F."/>
            <person name="Pallen M.J."/>
        </authorList>
    </citation>
    <scope>NUCLEOTIDE SEQUENCE</scope>
    <source>
        <strain evidence="5">CHK165-10780</strain>
    </source>
</reference>
<protein>
    <submittedName>
        <fullName evidence="5">ABC transporter ATP-binding protein</fullName>
    </submittedName>
</protein>
<comment type="caution">
    <text evidence="5">The sequence shown here is derived from an EMBL/GenBank/DDBJ whole genome shotgun (WGS) entry which is preliminary data.</text>
</comment>
<evidence type="ECO:0000256" key="1">
    <source>
        <dbReference type="ARBA" id="ARBA00022448"/>
    </source>
</evidence>
<proteinExistence type="predicted"/>
<dbReference type="AlphaFoldDB" id="A0A9D1CLE3"/>
<keyword evidence="2" id="KW-0547">Nucleotide-binding</keyword>
<organism evidence="5 6">
    <name type="scientific">Candidatus Faecenecus gallistercoris</name>
    <dbReference type="NCBI Taxonomy" id="2840793"/>
    <lineage>
        <taxon>Bacteria</taxon>
        <taxon>Bacillati</taxon>
        <taxon>Bacillota</taxon>
        <taxon>Bacillota incertae sedis</taxon>
        <taxon>Candidatus Faecenecus</taxon>
    </lineage>
</organism>
<keyword evidence="3 5" id="KW-0067">ATP-binding</keyword>
<dbReference type="PROSITE" id="PS50893">
    <property type="entry name" value="ABC_TRANSPORTER_2"/>
    <property type="match status" value="1"/>
</dbReference>
<dbReference type="Proteomes" id="UP000886725">
    <property type="component" value="Unassembled WGS sequence"/>
</dbReference>
<dbReference type="CDD" id="cd03230">
    <property type="entry name" value="ABC_DR_subfamily_A"/>
    <property type="match status" value="1"/>
</dbReference>
<name>A0A9D1CLE3_9FIRM</name>
<evidence type="ECO:0000313" key="6">
    <source>
        <dbReference type="Proteomes" id="UP000886725"/>
    </source>
</evidence>
<dbReference type="InterPro" id="IPR027417">
    <property type="entry name" value="P-loop_NTPase"/>
</dbReference>
<dbReference type="SMART" id="SM00382">
    <property type="entry name" value="AAA"/>
    <property type="match status" value="1"/>
</dbReference>
<dbReference type="PANTHER" id="PTHR42711:SF13">
    <property type="entry name" value="ABC TRANSPORTER, ATP-BINDING PROTEIN"/>
    <property type="match status" value="1"/>
</dbReference>
<evidence type="ECO:0000259" key="4">
    <source>
        <dbReference type="PROSITE" id="PS50893"/>
    </source>
</evidence>
<evidence type="ECO:0000256" key="2">
    <source>
        <dbReference type="ARBA" id="ARBA00022741"/>
    </source>
</evidence>
<dbReference type="InterPro" id="IPR003439">
    <property type="entry name" value="ABC_transporter-like_ATP-bd"/>
</dbReference>
<dbReference type="GO" id="GO:0005524">
    <property type="term" value="F:ATP binding"/>
    <property type="evidence" value="ECO:0007669"/>
    <property type="project" value="UniProtKB-KW"/>
</dbReference>
<dbReference type="Pfam" id="PF00005">
    <property type="entry name" value="ABC_tran"/>
    <property type="match status" value="1"/>
</dbReference>
<dbReference type="SUPFAM" id="SSF52540">
    <property type="entry name" value="P-loop containing nucleoside triphosphate hydrolases"/>
    <property type="match status" value="1"/>
</dbReference>
<dbReference type="InterPro" id="IPR003593">
    <property type="entry name" value="AAA+_ATPase"/>
</dbReference>
<accession>A0A9D1CLE3</accession>
<gene>
    <name evidence="5" type="ORF">IAC85_03060</name>
</gene>